<proteinExistence type="inferred from homology"/>
<protein>
    <submittedName>
        <fullName evidence="3">D-alanyl-D-alanine carboxypeptidase/D-alanyl-D-alanine-endopeptidase</fullName>
        <ecNumber evidence="3">3.4.16.4</ecNumber>
    </submittedName>
</protein>
<accession>A0ABX6V6A3</accession>
<dbReference type="Pfam" id="PF02113">
    <property type="entry name" value="Peptidase_S13"/>
    <property type="match status" value="1"/>
</dbReference>
<keyword evidence="2 3" id="KW-0378">Hydrolase</keyword>
<organism evidence="3 4">
    <name type="scientific">Shewanella eurypsychrophilus</name>
    <dbReference type="NCBI Taxonomy" id="2593656"/>
    <lineage>
        <taxon>Bacteria</taxon>
        <taxon>Pseudomonadati</taxon>
        <taxon>Pseudomonadota</taxon>
        <taxon>Gammaproteobacteria</taxon>
        <taxon>Alteromonadales</taxon>
        <taxon>Shewanellaceae</taxon>
        <taxon>Shewanella</taxon>
    </lineage>
</organism>
<gene>
    <name evidence="3" type="primary">dacB</name>
    <name evidence="3" type="ORF">FM038_012465</name>
</gene>
<evidence type="ECO:0000256" key="1">
    <source>
        <dbReference type="ARBA" id="ARBA00006096"/>
    </source>
</evidence>
<keyword evidence="3" id="KW-0121">Carboxypeptidase</keyword>
<evidence type="ECO:0000256" key="2">
    <source>
        <dbReference type="ARBA" id="ARBA00022801"/>
    </source>
</evidence>
<dbReference type="NCBIfam" id="TIGR00666">
    <property type="entry name" value="PBP4"/>
    <property type="match status" value="1"/>
</dbReference>
<dbReference type="GO" id="GO:0009002">
    <property type="term" value="F:serine-type D-Ala-D-Ala carboxypeptidase activity"/>
    <property type="evidence" value="ECO:0007669"/>
    <property type="project" value="UniProtKB-EC"/>
</dbReference>
<sequence>MRFFVKTCILFVSLSSVAIGDEYFSNLLSIIKPPHSHTAIIVTNLVTGEVIFEQNPETLLLPASTMKLLTAVAATSALGNDFKFSTQVFSHFPIRNGVIPGDVYIQFSGDPTLTTLDLRALFKQLSLQGLSQIKGNVYLIGQENEQLQAPGWVWDDLGICYAAPVSSFVINRNCIHGQLKPKLASNKSQLTLASYLPVVIDNTAIFDKTGKSDFCELDLKRFAKNQFSLSGCYAGTQAIKLAIAITDPALFTKDSVTQILKTSLIKLDGQVQITHQQPVYTSLIASHQSHSLPELIKVMLLKSDNLIADSLVKQLGQITFNLPGNFTNGSLALKRILTHEGIELTHAKIVDGSGLSRYNLLSASQLSQVLSLIYTDERFSRLFASLPVAGVSGTLKYKHAFNKPPLREHILAKTGSMQGVDNLAGFISRDDDDDLLFVILENGQSAVEKKNQLAPFSALFLQSLMDHPSKQENILSSSTASPSQAK</sequence>
<dbReference type="InterPro" id="IPR012338">
    <property type="entry name" value="Beta-lactam/transpept-like"/>
</dbReference>
<keyword evidence="4" id="KW-1185">Reference proteome</keyword>
<dbReference type="Gene3D" id="3.40.710.10">
    <property type="entry name" value="DD-peptidase/beta-lactamase superfamily"/>
    <property type="match status" value="2"/>
</dbReference>
<comment type="similarity">
    <text evidence="1">Belongs to the peptidase S13 family.</text>
</comment>
<reference evidence="3" key="1">
    <citation type="submission" date="2021-07" db="EMBL/GenBank/DDBJ databases">
        <title>Shewanella sp. YLB-07 whole genome sequence.</title>
        <authorList>
            <person name="Yu L."/>
        </authorList>
    </citation>
    <scope>NUCLEOTIDE SEQUENCE</scope>
    <source>
        <strain evidence="3">YLB-08</strain>
    </source>
</reference>
<keyword evidence="3" id="KW-0645">Protease</keyword>
<dbReference type="EMBL" id="CP045503">
    <property type="protein sequence ID" value="QPG58163.1"/>
    <property type="molecule type" value="Genomic_DNA"/>
</dbReference>
<name>A0ABX6V6A3_9GAMM</name>
<dbReference type="RefSeq" id="WP_195873004.1">
    <property type="nucleotide sequence ID" value="NZ_CP045503.2"/>
</dbReference>
<dbReference type="Gene3D" id="3.50.80.20">
    <property type="entry name" value="D-Ala-D-Ala carboxypeptidase C, peptidase S13"/>
    <property type="match status" value="1"/>
</dbReference>
<dbReference type="InterPro" id="IPR000667">
    <property type="entry name" value="Peptidase_S13"/>
</dbReference>
<evidence type="ECO:0000313" key="4">
    <source>
        <dbReference type="Proteomes" id="UP000316416"/>
    </source>
</evidence>
<dbReference type="PANTHER" id="PTHR30023">
    <property type="entry name" value="D-ALANYL-D-ALANINE CARBOXYPEPTIDASE"/>
    <property type="match status" value="1"/>
</dbReference>
<dbReference type="Proteomes" id="UP000316416">
    <property type="component" value="Chromosome"/>
</dbReference>
<dbReference type="PRINTS" id="PR00922">
    <property type="entry name" value="DADACBPTASE3"/>
</dbReference>
<dbReference type="SUPFAM" id="SSF56601">
    <property type="entry name" value="beta-lactamase/transpeptidase-like"/>
    <property type="match status" value="1"/>
</dbReference>
<dbReference type="EC" id="3.4.16.4" evidence="3"/>
<dbReference type="PANTHER" id="PTHR30023:SF0">
    <property type="entry name" value="PENICILLIN-SENSITIVE CARBOXYPEPTIDASE A"/>
    <property type="match status" value="1"/>
</dbReference>
<evidence type="ECO:0000313" key="3">
    <source>
        <dbReference type="EMBL" id="QPG58163.1"/>
    </source>
</evidence>